<dbReference type="InterPro" id="IPR006816">
    <property type="entry name" value="ELMO_dom"/>
</dbReference>
<name>A0A0N5A173_PARTI</name>
<dbReference type="Proteomes" id="UP000038045">
    <property type="component" value="Unplaced"/>
</dbReference>
<dbReference type="InterPro" id="IPR011993">
    <property type="entry name" value="PH-like_dom_sf"/>
</dbReference>
<dbReference type="InterPro" id="IPR001849">
    <property type="entry name" value="PH_domain"/>
</dbReference>
<dbReference type="PROSITE" id="PS51335">
    <property type="entry name" value="ELMO"/>
    <property type="match status" value="1"/>
</dbReference>
<evidence type="ECO:0000313" key="3">
    <source>
        <dbReference type="Proteomes" id="UP000038045"/>
    </source>
</evidence>
<organism evidence="3 4">
    <name type="scientific">Parastrongyloides trichosuri</name>
    <name type="common">Possum-specific nematode worm</name>
    <dbReference type="NCBI Taxonomy" id="131310"/>
    <lineage>
        <taxon>Eukaryota</taxon>
        <taxon>Metazoa</taxon>
        <taxon>Ecdysozoa</taxon>
        <taxon>Nematoda</taxon>
        <taxon>Chromadorea</taxon>
        <taxon>Rhabditida</taxon>
        <taxon>Tylenchina</taxon>
        <taxon>Panagrolaimomorpha</taxon>
        <taxon>Strongyloidoidea</taxon>
        <taxon>Strongyloididae</taxon>
        <taxon>Parastrongyloides</taxon>
    </lineage>
</organism>
<dbReference type="Pfam" id="PF11841">
    <property type="entry name" value="ELMO_ARM"/>
    <property type="match status" value="1"/>
</dbReference>
<dbReference type="Gene3D" id="2.30.29.30">
    <property type="entry name" value="Pleckstrin-homology domain (PH domain)/Phosphotyrosine-binding domain (PTB)"/>
    <property type="match status" value="1"/>
</dbReference>
<dbReference type="Pfam" id="PF16457">
    <property type="entry name" value="PH_12"/>
    <property type="match status" value="1"/>
</dbReference>
<dbReference type="PANTHER" id="PTHR12771">
    <property type="entry name" value="ENGULFMENT AND CELL MOTILITY"/>
    <property type="match status" value="1"/>
</dbReference>
<dbReference type="GO" id="GO:0007015">
    <property type="term" value="P:actin filament organization"/>
    <property type="evidence" value="ECO:0007669"/>
    <property type="project" value="TreeGrafter"/>
</dbReference>
<dbReference type="InterPro" id="IPR024574">
    <property type="entry name" value="ELMO_ARM"/>
</dbReference>
<comment type="function">
    <text evidence="1">Involved in cytoskeletal rearrangements required for phagocytosis of apoptotic cells and cell motility. Acts in association with DOCK1 and CRK. Was initially proposed to be required in complex with DOCK1 to activate Rac Rho small GTPases. May enhance the guanine nucleotide exchange factor (GEF) activity of DOCK1.</text>
</comment>
<reference evidence="4" key="1">
    <citation type="submission" date="2017-02" db="UniProtKB">
        <authorList>
            <consortium name="WormBaseParasite"/>
        </authorList>
    </citation>
    <scope>IDENTIFICATION</scope>
</reference>
<proteinExistence type="predicted"/>
<evidence type="ECO:0000313" key="4">
    <source>
        <dbReference type="WBParaSite" id="PTRK_0001537300.1"/>
    </source>
</evidence>
<dbReference type="WBParaSite" id="PTRK_0001537300.1">
    <property type="protein sequence ID" value="PTRK_0001537300.1"/>
    <property type="gene ID" value="PTRK_0001537300"/>
</dbReference>
<dbReference type="Pfam" id="PF04727">
    <property type="entry name" value="ELMO_CED12"/>
    <property type="match status" value="1"/>
</dbReference>
<dbReference type="GO" id="GO:0048870">
    <property type="term" value="P:cell motility"/>
    <property type="evidence" value="ECO:0007669"/>
    <property type="project" value="TreeGrafter"/>
</dbReference>
<dbReference type="InterPro" id="IPR050868">
    <property type="entry name" value="ELMO_domain-containing"/>
</dbReference>
<dbReference type="GO" id="GO:0005886">
    <property type="term" value="C:plasma membrane"/>
    <property type="evidence" value="ECO:0007669"/>
    <property type="project" value="TreeGrafter"/>
</dbReference>
<sequence length="812" mass="93786">MHSSSSIIVKGLNPVDTRLPQSIIKGAVKLDLHISNYLIKPFKYPIDPKYISCYVQYDKSIDTVTEFLKNVTRQLELPPEDNIDSYGLMFDTGDLFLNEDRVNLLKQGFILTLTASPANYVKVLMKTLETGSDYGQDTLKALQVMERLSQDVVFLLEFESIDGIQKIVSFIEAGKYNQNGTFLSSLFNIFLILMSTLEKENEELSIIYWKNLTNKFISEVASHISGRTKLEINESLVASLNIIDCILKKCGAHQISQLQQEIPFESLIRHLEKSDKRIPIRILNLMCSLYYVAEDLLKVDILSILKDAPFRNMICKLIKQQDLSSIDTELAKPMKNLQDILRSELTAKALQKPTDDEIDVIRNMESLNPCVYPNSILYPISPSGTTVFGTEEDDISTSSFSDAYPSLLIDWNEFTDLIYKNPPGLLALETILFFDTNYPTLLKEINAENIVWQETSSWPFPIVAVHLVSILIELFSIVPPDNGAPKVLGTLKRASTFSRDSNDVMKRNDTIYFMFFTIEHPFYELFALSIRLFRRTWREMHASHEDVIKVLKVVKEQLERALECNPFSIKDYDNCLLKYSYYQMQKIWEFERFAKDQSELQSDAIRHLTPKLRIQMEELVKKNRKNEMKKGFVFIKIPKEKPGSKTASLNYILLKLDRNERFLWFHDVDNEDSTTMDMRKAKKLPIMEITSFLFEESYMEYMQSNYGRKLSMRIPSKGICLCFNGSKDPEINISSDNQIVINCWIDGLNCLINDKIITADSIVEVKKLADFDVKVRLMYIDCLPEIRECEIGSKIERKIPDLPDNFDWINVK</sequence>
<protein>
    <submittedName>
        <fullName evidence="4">ELMO domain-containing protein</fullName>
    </submittedName>
</protein>
<evidence type="ECO:0000256" key="1">
    <source>
        <dbReference type="ARBA" id="ARBA00024863"/>
    </source>
</evidence>
<keyword evidence="3" id="KW-1185">Reference proteome</keyword>
<dbReference type="STRING" id="131310.A0A0N5A173"/>
<evidence type="ECO:0000259" key="2">
    <source>
        <dbReference type="PROSITE" id="PS51335"/>
    </source>
</evidence>
<accession>A0A0N5A173</accession>
<feature type="domain" description="ELMO" evidence="2">
    <location>
        <begin position="372"/>
        <end position="562"/>
    </location>
</feature>
<dbReference type="PANTHER" id="PTHR12771:SF56">
    <property type="entry name" value="CED-12"/>
    <property type="match status" value="1"/>
</dbReference>
<dbReference type="AlphaFoldDB" id="A0A0N5A173"/>